<feature type="non-terminal residue" evidence="5">
    <location>
        <position position="125"/>
    </location>
</feature>
<dbReference type="GO" id="GO:0016787">
    <property type="term" value="F:hydrolase activity"/>
    <property type="evidence" value="ECO:0007669"/>
    <property type="project" value="UniProtKB-KW"/>
</dbReference>
<comment type="similarity">
    <text evidence="1 3">Belongs to the type-B carboxylesterase/lipase family.</text>
</comment>
<protein>
    <recommendedName>
        <fullName evidence="3">Carboxylic ester hydrolase</fullName>
        <ecNumber evidence="3">3.1.1.-</ecNumber>
    </recommendedName>
</protein>
<dbReference type="EC" id="3.1.1.-" evidence="3"/>
<dbReference type="AlphaFoldDB" id="A0A060CES0"/>
<dbReference type="InterPro" id="IPR029058">
    <property type="entry name" value="AB_hydrolase_fold"/>
</dbReference>
<dbReference type="Pfam" id="PF00135">
    <property type="entry name" value="COesterase"/>
    <property type="match status" value="1"/>
</dbReference>
<evidence type="ECO:0000256" key="2">
    <source>
        <dbReference type="ARBA" id="ARBA00022801"/>
    </source>
</evidence>
<organism evidence="5">
    <name type="scientific">uncultured Butyrivibrio sp</name>
    <dbReference type="NCBI Taxonomy" id="370801"/>
    <lineage>
        <taxon>Bacteria</taxon>
        <taxon>Bacillati</taxon>
        <taxon>Bacillota</taxon>
        <taxon>Clostridia</taxon>
        <taxon>Lachnospirales</taxon>
        <taxon>Lachnospiraceae</taxon>
        <taxon>Butyrivibrio</taxon>
        <taxon>environmental samples</taxon>
    </lineage>
</organism>
<dbReference type="InterPro" id="IPR050309">
    <property type="entry name" value="Type-B_Carboxylest/Lipase"/>
</dbReference>
<feature type="domain" description="Carboxylesterase type B" evidence="4">
    <location>
        <begin position="1"/>
        <end position="120"/>
    </location>
</feature>
<proteinExistence type="inferred from homology"/>
<dbReference type="PROSITE" id="PS00122">
    <property type="entry name" value="CARBOXYLESTERASE_B_1"/>
    <property type="match status" value="1"/>
</dbReference>
<evidence type="ECO:0000313" key="5">
    <source>
        <dbReference type="EMBL" id="AIA93714.1"/>
    </source>
</evidence>
<accession>A0A060CES0</accession>
<evidence type="ECO:0000259" key="4">
    <source>
        <dbReference type="Pfam" id="PF00135"/>
    </source>
</evidence>
<dbReference type="Gene3D" id="3.40.50.1820">
    <property type="entry name" value="alpha/beta hydrolase"/>
    <property type="match status" value="1"/>
</dbReference>
<dbReference type="SUPFAM" id="SSF53474">
    <property type="entry name" value="alpha/beta-Hydrolases"/>
    <property type="match status" value="1"/>
</dbReference>
<dbReference type="PANTHER" id="PTHR11559">
    <property type="entry name" value="CARBOXYLESTERASE"/>
    <property type="match status" value="1"/>
</dbReference>
<evidence type="ECO:0000256" key="1">
    <source>
        <dbReference type="ARBA" id="ARBA00005964"/>
    </source>
</evidence>
<sequence length="125" mass="13125">MWIHGGAYQCGMTAEPEFDGSALARMGVVVVSVAYRLNVLGFLAHRDLEEGVGPGKPTANLGLLDQRMALLWVRDAIRAFGGDPSRITVFGQSAGASSILAHICSSCDLPFSRAIMQSGGGLGVF</sequence>
<dbReference type="EMBL" id="KF126367">
    <property type="protein sequence ID" value="AIA93714.1"/>
    <property type="molecule type" value="Genomic_DNA"/>
</dbReference>
<keyword evidence="2 3" id="KW-0378">Hydrolase</keyword>
<name>A0A060CES0_9FIRM</name>
<dbReference type="InterPro" id="IPR019826">
    <property type="entry name" value="Carboxylesterase_B_AS"/>
</dbReference>
<dbReference type="InterPro" id="IPR002018">
    <property type="entry name" value="CarbesteraseB"/>
</dbReference>
<evidence type="ECO:0000256" key="3">
    <source>
        <dbReference type="RuleBase" id="RU361235"/>
    </source>
</evidence>
<reference evidence="5" key="1">
    <citation type="journal article" date="2013" name="Environ. Microbiol.">
        <title>Seasonally variable intestinal metagenomes of the red palm weevil (Rhynchophorus ferrugineus).</title>
        <authorList>
            <person name="Jia S."/>
            <person name="Zhang X."/>
            <person name="Zhang G."/>
            <person name="Yin A."/>
            <person name="Zhang S."/>
            <person name="Li F."/>
            <person name="Wang L."/>
            <person name="Zhao D."/>
            <person name="Yun Q."/>
            <person name="Tala"/>
            <person name="Wang J."/>
            <person name="Sun G."/>
            <person name="Baabdullah M."/>
            <person name="Yu X."/>
            <person name="Hu S."/>
            <person name="Al-Mssallem I.S."/>
            <person name="Yu J."/>
        </authorList>
    </citation>
    <scope>NUCLEOTIDE SEQUENCE</scope>
</reference>